<dbReference type="SUPFAM" id="SSF75471">
    <property type="entry name" value="YhbY-like"/>
    <property type="match status" value="1"/>
</dbReference>
<name>C0CHY1_BLAHS</name>
<sequence length="97" mass="11008">MTSKQRAYLKGLAMKIEPILQLGKNGVTPENTASVNEALEARELIKISVLQNCLYDPREMAEVLAERTQSQVVQVIGKKIILYREGKKEKKKIELPR</sequence>
<dbReference type="PATRIC" id="fig|476272.21.peg.3452"/>
<dbReference type="EMBL" id="ACBZ01000017">
    <property type="protein sequence ID" value="EEG50569.1"/>
    <property type="molecule type" value="Genomic_DNA"/>
</dbReference>
<reference evidence="4 5" key="1">
    <citation type="submission" date="2009-01" db="EMBL/GenBank/DDBJ databases">
        <authorList>
            <person name="Fulton L."/>
            <person name="Clifton S."/>
            <person name="Fulton B."/>
            <person name="Xu J."/>
            <person name="Minx P."/>
            <person name="Pepin K.H."/>
            <person name="Johnson M."/>
            <person name="Bhonagiri V."/>
            <person name="Nash W.E."/>
            <person name="Mardis E.R."/>
            <person name="Wilson R.K."/>
        </authorList>
    </citation>
    <scope>NUCLEOTIDE SEQUENCE [LARGE SCALE GENOMIC DNA]</scope>
    <source>
        <strain evidence="5">DSM 10507 / JCM 14656 / S5a33</strain>
    </source>
</reference>
<dbReference type="InterPro" id="IPR035920">
    <property type="entry name" value="YhbY-like_sf"/>
</dbReference>
<dbReference type="Gene3D" id="3.30.110.60">
    <property type="entry name" value="YhbY-like"/>
    <property type="match status" value="1"/>
</dbReference>
<evidence type="ECO:0000313" key="4">
    <source>
        <dbReference type="EMBL" id="EEG50569.1"/>
    </source>
</evidence>
<comment type="caution">
    <text evidence="4">The sequence shown here is derived from an EMBL/GenBank/DDBJ whole genome shotgun (WGS) entry which is preliminary data.</text>
</comment>
<dbReference type="InterPro" id="IPR051925">
    <property type="entry name" value="RNA-binding_domain"/>
</dbReference>
<evidence type="ECO:0000256" key="1">
    <source>
        <dbReference type="ARBA" id="ARBA00022884"/>
    </source>
</evidence>
<keyword evidence="5" id="KW-1185">Reference proteome</keyword>
<evidence type="ECO:0000259" key="3">
    <source>
        <dbReference type="PROSITE" id="PS51295"/>
    </source>
</evidence>
<dbReference type="HOGENOM" id="CLU_095994_1_2_9"/>
<dbReference type="eggNOG" id="COG1534">
    <property type="taxonomic scope" value="Bacteria"/>
</dbReference>
<keyword evidence="1 2" id="KW-0694">RNA-binding</keyword>
<dbReference type="PANTHER" id="PTHR40065">
    <property type="entry name" value="RNA-BINDING PROTEIN YHBY"/>
    <property type="match status" value="1"/>
</dbReference>
<dbReference type="Proteomes" id="UP000003100">
    <property type="component" value="Unassembled WGS sequence"/>
</dbReference>
<accession>C0CHY1</accession>
<evidence type="ECO:0000256" key="2">
    <source>
        <dbReference type="PROSITE-ProRule" id="PRU00626"/>
    </source>
</evidence>
<reference evidence="4 5" key="2">
    <citation type="submission" date="2009-02" db="EMBL/GenBank/DDBJ databases">
        <title>Draft genome sequence of Blautia hydrogenotrophica DSM 10507 (Ruminococcus hydrogenotrophicus DSM 10507).</title>
        <authorList>
            <person name="Sudarsanam P."/>
            <person name="Ley R."/>
            <person name="Guruge J."/>
            <person name="Turnbaugh P.J."/>
            <person name="Mahowald M."/>
            <person name="Liep D."/>
            <person name="Gordon J."/>
        </authorList>
    </citation>
    <scope>NUCLEOTIDE SEQUENCE [LARGE SCALE GENOMIC DNA]</scope>
    <source>
        <strain evidence="5">DSM 10507 / JCM 14656 / S5a33</strain>
    </source>
</reference>
<feature type="domain" description="CRM" evidence="3">
    <location>
        <begin position="1"/>
        <end position="95"/>
    </location>
</feature>
<dbReference type="AlphaFoldDB" id="C0CHY1"/>
<evidence type="ECO:0000313" key="5">
    <source>
        <dbReference type="Proteomes" id="UP000003100"/>
    </source>
</evidence>
<proteinExistence type="predicted"/>
<dbReference type="PROSITE" id="PS51295">
    <property type="entry name" value="CRM"/>
    <property type="match status" value="1"/>
</dbReference>
<gene>
    <name evidence="4" type="ORF">RUMHYD_00445</name>
</gene>
<dbReference type="InterPro" id="IPR017924">
    <property type="entry name" value="RNA-binding_YhbY"/>
</dbReference>
<dbReference type="GO" id="GO:0003723">
    <property type="term" value="F:RNA binding"/>
    <property type="evidence" value="ECO:0007669"/>
    <property type="project" value="UniProtKB-UniRule"/>
</dbReference>
<organism evidence="4 5">
    <name type="scientific">Blautia hydrogenotrophica (strain DSM 10507 / JCM 14656 / S5a33)</name>
    <name type="common">Ruminococcus hydrogenotrophicus</name>
    <dbReference type="NCBI Taxonomy" id="476272"/>
    <lineage>
        <taxon>Bacteria</taxon>
        <taxon>Bacillati</taxon>
        <taxon>Bacillota</taxon>
        <taxon>Clostridia</taxon>
        <taxon>Lachnospirales</taxon>
        <taxon>Lachnospiraceae</taxon>
        <taxon>Blautia</taxon>
    </lineage>
</organism>
<dbReference type="PANTHER" id="PTHR40065:SF3">
    <property type="entry name" value="RNA-BINDING PROTEIN YHBY"/>
    <property type="match status" value="1"/>
</dbReference>
<dbReference type="RefSeq" id="WP_005945617.1">
    <property type="nucleotide sequence ID" value="NZ_CP136423.1"/>
</dbReference>
<dbReference type="NCBIfam" id="TIGR00253">
    <property type="entry name" value="RNA_bind_YhbY"/>
    <property type="match status" value="1"/>
</dbReference>
<protein>
    <recommendedName>
        <fullName evidence="3">CRM domain-containing protein</fullName>
    </recommendedName>
</protein>
<dbReference type="GeneID" id="86821694"/>
<dbReference type="SMART" id="SM01103">
    <property type="entry name" value="CRS1_YhbY"/>
    <property type="match status" value="1"/>
</dbReference>
<dbReference type="InterPro" id="IPR001890">
    <property type="entry name" value="RNA-binding_CRM"/>
</dbReference>
<dbReference type="Pfam" id="PF01985">
    <property type="entry name" value="CRS1_YhbY"/>
    <property type="match status" value="1"/>
</dbReference>